<accession>A0A8S3VIY1</accession>
<dbReference type="InterPro" id="IPR000152">
    <property type="entry name" value="EGF-type_Asp/Asn_hydroxyl_site"/>
</dbReference>
<feature type="disulfide bond" evidence="11">
    <location>
        <begin position="501"/>
        <end position="510"/>
    </location>
</feature>
<dbReference type="InterPro" id="IPR001881">
    <property type="entry name" value="EGF-like_Ca-bd_dom"/>
</dbReference>
<evidence type="ECO:0000256" key="14">
    <source>
        <dbReference type="SAM" id="MobiDB-lite"/>
    </source>
</evidence>
<feature type="disulfide bond" evidence="12">
    <location>
        <begin position="184"/>
        <end position="196"/>
    </location>
</feature>
<feature type="domain" description="EGF-like" evidence="16">
    <location>
        <begin position="513"/>
        <end position="549"/>
    </location>
</feature>
<sequence length="839" mass="93562">MPWWKTPRIVVLWILIEYSIVTKVLCTGVFELELTMFKNSKRNSQCVYSCRTFFSICFTNYQAEISSNPTCNYGTFVTAVLGGNTIDFKEELPVKFENPILFPFQFSWPGTFSLILEAWHDKTTQGPKQGSPREQIMRLAVQKSILAGSSWQQLMYDTQYTSLESSYRVVCDEHYYGTGCSNFCRPRDDQFGHYNCDGNGTKICLDGWKGPYCDQAVCLSGCHQNHGFCDAPNECKCRMGWDGPFCDKCVPYPGCLHGSCVESWQCNCEEGWGGLFCNQDLNYCTHHKPCKNQGICTNTGQGSYTCSCPQGFTGTNCEIEVDDCQNLPCDNGGQCVDVGSGYQCKCQDGFTGKRCETIAVSCSTSPCKNKATCTEEHGSYKCQCQPGYTGYNCDWEINECVSNLCQNGGRCVDELNGFRCVCPSGYNGSLCQENIDDCAAAGGNPCQNGGSCIDRENRYECRCIPGFVGPLCQINVDDCELRPCANGGTCEDKINDFSCTCVPGFSGKDCSVNDNDCSSFPCKNGATCRDLVNDFKCECAIGFSGKDCSYREGVNPTEQTTPDSLENTPVVIAVNNQTNTDLVRSDAEEFTTTKLLLIVCLGAGIPLLLIIIMVMFLLLRRKNDPPPIDTSKENEENIVNNINNKLTDSNIFTTNQTSASINKISNEELQKDINVDFNTFRPGKVEKYTNTKQFLHRKDLNTQGQFSKSPPQKDSDKYRNRIDDNYSSEVSSSSKNDFSCYNTDIHIIDYSKEYSKDSRKSTLYLEPAHRHSCYSEDVLATETMVDRHTLGTRLYNHNPDLIMASMNSMDNGGSTYSGNNDLQSQSCSKHGINVLHRLW</sequence>
<evidence type="ECO:0000256" key="15">
    <source>
        <dbReference type="SAM" id="Phobius"/>
    </source>
</evidence>
<feature type="disulfide bond" evidence="11">
    <location>
        <begin position="346"/>
        <end position="355"/>
    </location>
</feature>
<dbReference type="InterPro" id="IPR018097">
    <property type="entry name" value="EGF_Ca-bd_CS"/>
</dbReference>
<dbReference type="Pfam" id="PF12661">
    <property type="entry name" value="hEGF"/>
    <property type="match status" value="1"/>
</dbReference>
<dbReference type="Pfam" id="PF00008">
    <property type="entry name" value="EGF"/>
    <property type="match status" value="6"/>
</dbReference>
<dbReference type="Gene3D" id="2.10.25.10">
    <property type="entry name" value="Laminin"/>
    <property type="match status" value="8"/>
</dbReference>
<evidence type="ECO:0000256" key="2">
    <source>
        <dbReference type="ARBA" id="ARBA00022473"/>
    </source>
</evidence>
<dbReference type="FunFam" id="2.10.25.140:FF:000001">
    <property type="entry name" value="Delta-like protein"/>
    <property type="match status" value="1"/>
</dbReference>
<gene>
    <name evidence="18" type="ORF">MEDL_65071</name>
</gene>
<dbReference type="Proteomes" id="UP000683360">
    <property type="component" value="Unassembled WGS sequence"/>
</dbReference>
<evidence type="ECO:0000256" key="4">
    <source>
        <dbReference type="ARBA" id="ARBA00022692"/>
    </source>
</evidence>
<evidence type="ECO:0000256" key="9">
    <source>
        <dbReference type="ARBA" id="ARBA00023157"/>
    </source>
</evidence>
<feature type="disulfide bond" evidence="11">
    <location>
        <begin position="308"/>
        <end position="317"/>
    </location>
</feature>
<dbReference type="PROSITE" id="PS50026">
    <property type="entry name" value="EGF_3"/>
    <property type="match status" value="8"/>
</dbReference>
<organism evidence="18 19">
    <name type="scientific">Mytilus edulis</name>
    <name type="common">Blue mussel</name>
    <dbReference type="NCBI Taxonomy" id="6550"/>
    <lineage>
        <taxon>Eukaryota</taxon>
        <taxon>Metazoa</taxon>
        <taxon>Spiralia</taxon>
        <taxon>Lophotrochozoa</taxon>
        <taxon>Mollusca</taxon>
        <taxon>Bivalvia</taxon>
        <taxon>Autobranchia</taxon>
        <taxon>Pteriomorphia</taxon>
        <taxon>Mytilida</taxon>
        <taxon>Mytiloidea</taxon>
        <taxon>Mytilidae</taxon>
        <taxon>Mytilinae</taxon>
        <taxon>Mytilus</taxon>
    </lineage>
</organism>
<evidence type="ECO:0000313" key="19">
    <source>
        <dbReference type="Proteomes" id="UP000683360"/>
    </source>
</evidence>
<dbReference type="PROSITE" id="PS00010">
    <property type="entry name" value="ASX_HYDROXYL"/>
    <property type="match status" value="5"/>
</dbReference>
<dbReference type="InterPro" id="IPR011651">
    <property type="entry name" value="Notch_ligand_N"/>
</dbReference>
<keyword evidence="6 13" id="KW-0677">Repeat</keyword>
<dbReference type="GO" id="GO:0005112">
    <property type="term" value="F:Notch binding"/>
    <property type="evidence" value="ECO:0007669"/>
    <property type="project" value="TreeGrafter"/>
</dbReference>
<feature type="disulfide bond" evidence="11">
    <location>
        <begin position="422"/>
        <end position="431"/>
    </location>
</feature>
<comment type="caution">
    <text evidence="18">The sequence shown here is derived from an EMBL/GenBank/DDBJ whole genome shotgun (WGS) entry which is preliminary data.</text>
</comment>
<dbReference type="GO" id="GO:0005886">
    <property type="term" value="C:plasma membrane"/>
    <property type="evidence" value="ECO:0007669"/>
    <property type="project" value="UniProtKB-ARBA"/>
</dbReference>
<dbReference type="FunFam" id="2.10.25.10:FF:000012">
    <property type="entry name" value="Delta-like protein"/>
    <property type="match status" value="1"/>
</dbReference>
<feature type="disulfide bond" evidence="11">
    <location>
        <begin position="539"/>
        <end position="548"/>
    </location>
</feature>
<protein>
    <recommendedName>
        <fullName evidence="13">Delta-like protein</fullName>
    </recommendedName>
</protein>
<dbReference type="OrthoDB" id="283575at2759"/>
<keyword evidence="7 13" id="KW-1133">Transmembrane helix</keyword>
<dbReference type="FunFam" id="2.10.25.10:FF:000061">
    <property type="entry name" value="Delta-like protein"/>
    <property type="match status" value="1"/>
</dbReference>
<dbReference type="PROSITE" id="PS01187">
    <property type="entry name" value="EGF_CA"/>
    <property type="match status" value="4"/>
</dbReference>
<dbReference type="Gene3D" id="2.10.25.140">
    <property type="match status" value="1"/>
</dbReference>
<feature type="disulfide bond" evidence="12">
    <location>
        <begin position="204"/>
        <end position="213"/>
    </location>
</feature>
<feature type="domain" description="EGF-like" evidence="16">
    <location>
        <begin position="434"/>
        <end position="473"/>
    </location>
</feature>
<dbReference type="FunFam" id="2.10.25.10:FF:000064">
    <property type="entry name" value="Delta-like protein"/>
    <property type="match status" value="1"/>
</dbReference>
<dbReference type="GO" id="GO:0007219">
    <property type="term" value="P:Notch signaling pathway"/>
    <property type="evidence" value="ECO:0007669"/>
    <property type="project" value="InterPro"/>
</dbReference>
<dbReference type="SMART" id="SM00179">
    <property type="entry name" value="EGF_CA"/>
    <property type="match status" value="7"/>
</dbReference>
<evidence type="ECO:0000256" key="6">
    <source>
        <dbReference type="ARBA" id="ARBA00022737"/>
    </source>
</evidence>
<dbReference type="SUPFAM" id="SSF57184">
    <property type="entry name" value="Growth factor receptor domain"/>
    <property type="match status" value="1"/>
</dbReference>
<evidence type="ECO:0000256" key="10">
    <source>
        <dbReference type="ARBA" id="ARBA00023180"/>
    </source>
</evidence>
<dbReference type="Pfam" id="PF01414">
    <property type="entry name" value="DSL"/>
    <property type="match status" value="1"/>
</dbReference>
<feature type="disulfide bond" evidence="12">
    <location>
        <begin position="171"/>
        <end position="180"/>
    </location>
</feature>
<comment type="caution">
    <text evidence="11">Lacks conserved residue(s) required for the propagation of feature annotation.</text>
</comment>
<dbReference type="PROSITE" id="PS01186">
    <property type="entry name" value="EGF_2"/>
    <property type="match status" value="8"/>
</dbReference>
<dbReference type="InterPro" id="IPR000742">
    <property type="entry name" value="EGF"/>
</dbReference>
<evidence type="ECO:0000259" key="17">
    <source>
        <dbReference type="PROSITE" id="PS51051"/>
    </source>
</evidence>
<feature type="domain" description="EGF-like" evidence="16">
    <location>
        <begin position="280"/>
        <end position="318"/>
    </location>
</feature>
<dbReference type="InterPro" id="IPR001774">
    <property type="entry name" value="DSL"/>
</dbReference>
<evidence type="ECO:0000256" key="13">
    <source>
        <dbReference type="RuleBase" id="RU280815"/>
    </source>
</evidence>
<keyword evidence="8 13" id="KW-0472">Membrane</keyword>
<dbReference type="PANTHER" id="PTHR24044:SF488">
    <property type="entry name" value="NEUROGENIC LOCUS PROTEIN DELTA"/>
    <property type="match status" value="1"/>
</dbReference>
<dbReference type="GO" id="GO:0000902">
    <property type="term" value="P:cell morphogenesis"/>
    <property type="evidence" value="ECO:0007669"/>
    <property type="project" value="UniProtKB-ARBA"/>
</dbReference>
<evidence type="ECO:0000313" key="18">
    <source>
        <dbReference type="EMBL" id="CAG2253536.1"/>
    </source>
</evidence>
<dbReference type="Pfam" id="PF21700">
    <property type="entry name" value="EGF_DL_JAG"/>
    <property type="match status" value="1"/>
</dbReference>
<keyword evidence="10" id="KW-0325">Glycoprotein</keyword>
<comment type="function">
    <text evidence="13">Putative Notch ligand involved in the mediation of Notch signaling.</text>
</comment>
<dbReference type="PROSITE" id="PS00022">
    <property type="entry name" value="EGF_1"/>
    <property type="match status" value="9"/>
</dbReference>
<evidence type="ECO:0000256" key="11">
    <source>
        <dbReference type="PROSITE-ProRule" id="PRU00076"/>
    </source>
</evidence>
<feature type="domain" description="EGF-like" evidence="16">
    <location>
        <begin position="475"/>
        <end position="511"/>
    </location>
</feature>
<evidence type="ECO:0000256" key="3">
    <source>
        <dbReference type="ARBA" id="ARBA00022536"/>
    </source>
</evidence>
<feature type="domain" description="EGF-like" evidence="16">
    <location>
        <begin position="214"/>
        <end position="247"/>
    </location>
</feature>
<keyword evidence="2 13" id="KW-0217">Developmental protein</keyword>
<keyword evidence="3 11" id="KW-0245">EGF-like domain</keyword>
<dbReference type="FunFam" id="2.10.25.10:FF:000018">
    <property type="entry name" value="Delta-like 1"/>
    <property type="match status" value="1"/>
</dbReference>
<feature type="domain" description="EGF-like" evidence="16">
    <location>
        <begin position="320"/>
        <end position="356"/>
    </location>
</feature>
<evidence type="ECO:0000256" key="7">
    <source>
        <dbReference type="ARBA" id="ARBA00022989"/>
    </source>
</evidence>
<keyword evidence="9 11" id="KW-1015">Disulfide bond</keyword>
<dbReference type="FunFam" id="2.10.25.10:FF:000321">
    <property type="entry name" value="Protein delta homolog 1"/>
    <property type="match status" value="1"/>
</dbReference>
<dbReference type="SUPFAM" id="SSF57196">
    <property type="entry name" value="EGF/Laminin"/>
    <property type="match status" value="4"/>
</dbReference>
<comment type="subcellular location">
    <subcellularLocation>
        <location evidence="1 13">Membrane</location>
        <topology evidence="1 13">Single-pass type I membrane protein</topology>
    </subcellularLocation>
</comment>
<feature type="compositionally biased region" description="Polar residues" evidence="14">
    <location>
        <begin position="701"/>
        <end position="710"/>
    </location>
</feature>
<dbReference type="InterPro" id="IPR013032">
    <property type="entry name" value="EGF-like_CS"/>
</dbReference>
<feature type="domain" description="EGF-like" evidence="16">
    <location>
        <begin position="358"/>
        <end position="394"/>
    </location>
</feature>
<dbReference type="InterPro" id="IPR009030">
    <property type="entry name" value="Growth_fac_rcpt_cys_sf"/>
</dbReference>
<dbReference type="PANTHER" id="PTHR24044">
    <property type="entry name" value="NOTCH LIGAND FAMILY MEMBER"/>
    <property type="match status" value="1"/>
</dbReference>
<name>A0A8S3VIY1_MYTED</name>
<feature type="transmembrane region" description="Helical" evidence="15">
    <location>
        <begin position="595"/>
        <end position="619"/>
    </location>
</feature>
<evidence type="ECO:0000256" key="12">
    <source>
        <dbReference type="PROSITE-ProRule" id="PRU00377"/>
    </source>
</evidence>
<dbReference type="GO" id="GO:0048666">
    <property type="term" value="P:neuron development"/>
    <property type="evidence" value="ECO:0007669"/>
    <property type="project" value="UniProtKB-ARBA"/>
</dbReference>
<dbReference type="InterPro" id="IPR050906">
    <property type="entry name" value="Notch_signaling"/>
</dbReference>
<keyword evidence="19" id="KW-1185">Reference proteome</keyword>
<dbReference type="GO" id="GO:0042063">
    <property type="term" value="P:gliogenesis"/>
    <property type="evidence" value="ECO:0007669"/>
    <property type="project" value="UniProtKB-ARBA"/>
</dbReference>
<evidence type="ECO:0000256" key="5">
    <source>
        <dbReference type="ARBA" id="ARBA00022729"/>
    </source>
</evidence>
<keyword evidence="5 13" id="KW-0732">Signal</keyword>
<proteinExistence type="predicted"/>
<dbReference type="GO" id="GO:0005509">
    <property type="term" value="F:calcium ion binding"/>
    <property type="evidence" value="ECO:0007669"/>
    <property type="project" value="InterPro"/>
</dbReference>
<evidence type="ECO:0000256" key="1">
    <source>
        <dbReference type="ARBA" id="ARBA00004479"/>
    </source>
</evidence>
<dbReference type="Pfam" id="PF07657">
    <property type="entry name" value="MNNL"/>
    <property type="match status" value="1"/>
</dbReference>
<dbReference type="FunFam" id="2.10.25.10:FF:000230">
    <property type="entry name" value="Delta-like protein"/>
    <property type="match status" value="2"/>
</dbReference>
<dbReference type="CDD" id="cd00054">
    <property type="entry name" value="EGF_CA"/>
    <property type="match status" value="7"/>
</dbReference>
<feature type="region of interest" description="Disordered" evidence="14">
    <location>
        <begin position="699"/>
        <end position="720"/>
    </location>
</feature>
<dbReference type="SMART" id="SM00051">
    <property type="entry name" value="DSL"/>
    <property type="match status" value="1"/>
</dbReference>
<feature type="disulfide bond" evidence="11">
    <location>
        <begin position="384"/>
        <end position="393"/>
    </location>
</feature>
<feature type="disulfide bond" evidence="11">
    <location>
        <begin position="463"/>
        <end position="472"/>
    </location>
</feature>
<evidence type="ECO:0000259" key="16">
    <source>
        <dbReference type="PROSITE" id="PS50026"/>
    </source>
</evidence>
<feature type="disulfide bond" evidence="11">
    <location>
        <begin position="237"/>
        <end position="246"/>
    </location>
</feature>
<reference evidence="18" key="1">
    <citation type="submission" date="2021-03" db="EMBL/GenBank/DDBJ databases">
        <authorList>
            <person name="Bekaert M."/>
        </authorList>
    </citation>
    <scope>NUCLEOTIDE SEQUENCE</scope>
</reference>
<dbReference type="EMBL" id="CAJPWZ010003154">
    <property type="protein sequence ID" value="CAG2253536.1"/>
    <property type="molecule type" value="Genomic_DNA"/>
</dbReference>
<evidence type="ECO:0000256" key="8">
    <source>
        <dbReference type="ARBA" id="ARBA00023136"/>
    </source>
</evidence>
<feature type="compositionally biased region" description="Basic and acidic residues" evidence="14">
    <location>
        <begin position="711"/>
        <end position="720"/>
    </location>
</feature>
<dbReference type="SMART" id="SM00181">
    <property type="entry name" value="EGF"/>
    <property type="match status" value="10"/>
</dbReference>
<feature type="domain" description="DSL" evidence="17">
    <location>
        <begin position="169"/>
        <end position="213"/>
    </location>
</feature>
<dbReference type="PROSITE" id="PS51051">
    <property type="entry name" value="DSL"/>
    <property type="match status" value="1"/>
</dbReference>
<feature type="domain" description="EGF-like" evidence="16">
    <location>
        <begin position="396"/>
        <end position="432"/>
    </location>
</feature>
<dbReference type="Gene3D" id="2.60.40.3510">
    <property type="match status" value="1"/>
</dbReference>
<dbReference type="FunFam" id="2.10.25.10:FF:000117">
    <property type="entry name" value="Delta-like protein"/>
    <property type="match status" value="1"/>
</dbReference>
<keyword evidence="4 13" id="KW-0812">Transmembrane</keyword>
<dbReference type="AlphaFoldDB" id="A0A8S3VIY1"/>